<dbReference type="EMBL" id="BGPR01005848">
    <property type="protein sequence ID" value="GBN13977.1"/>
    <property type="molecule type" value="Genomic_DNA"/>
</dbReference>
<dbReference type="AlphaFoldDB" id="A0A4Y2LKV6"/>
<feature type="transmembrane region" description="Helical" evidence="1">
    <location>
        <begin position="83"/>
        <end position="106"/>
    </location>
</feature>
<accession>A0A4Y2LKV6</accession>
<name>A0A4Y2LKV6_ARAVE</name>
<sequence>MMERSMIDVGRVYGRNPTYIKVRLQAEREVSAIDVRPPIYLRNFPFKRDAPMGEDYYRAAQSSGIINSLIVDRKATRNPTKNAVFYSILSKGFVYLGCNIMAMSASSKFLKANAFCFISLYFFRLVVCFCVEPPKHCLHPCSML</sequence>
<dbReference type="Proteomes" id="UP000499080">
    <property type="component" value="Unassembled WGS sequence"/>
</dbReference>
<keyword evidence="3" id="KW-1185">Reference proteome</keyword>
<keyword evidence="1" id="KW-0812">Transmembrane</keyword>
<evidence type="ECO:0000313" key="3">
    <source>
        <dbReference type="Proteomes" id="UP000499080"/>
    </source>
</evidence>
<keyword evidence="1" id="KW-0472">Membrane</keyword>
<gene>
    <name evidence="2" type="ORF">AVEN_62034_1</name>
</gene>
<comment type="caution">
    <text evidence="2">The sequence shown here is derived from an EMBL/GenBank/DDBJ whole genome shotgun (WGS) entry which is preliminary data.</text>
</comment>
<organism evidence="2 3">
    <name type="scientific">Araneus ventricosus</name>
    <name type="common">Orbweaver spider</name>
    <name type="synonym">Epeira ventricosa</name>
    <dbReference type="NCBI Taxonomy" id="182803"/>
    <lineage>
        <taxon>Eukaryota</taxon>
        <taxon>Metazoa</taxon>
        <taxon>Ecdysozoa</taxon>
        <taxon>Arthropoda</taxon>
        <taxon>Chelicerata</taxon>
        <taxon>Arachnida</taxon>
        <taxon>Araneae</taxon>
        <taxon>Araneomorphae</taxon>
        <taxon>Entelegynae</taxon>
        <taxon>Araneoidea</taxon>
        <taxon>Araneidae</taxon>
        <taxon>Araneus</taxon>
    </lineage>
</organism>
<reference evidence="2 3" key="1">
    <citation type="journal article" date="2019" name="Sci. Rep.">
        <title>Orb-weaving spider Araneus ventricosus genome elucidates the spidroin gene catalogue.</title>
        <authorList>
            <person name="Kono N."/>
            <person name="Nakamura H."/>
            <person name="Ohtoshi R."/>
            <person name="Moran D.A.P."/>
            <person name="Shinohara A."/>
            <person name="Yoshida Y."/>
            <person name="Fujiwara M."/>
            <person name="Mori M."/>
            <person name="Tomita M."/>
            <person name="Arakawa K."/>
        </authorList>
    </citation>
    <scope>NUCLEOTIDE SEQUENCE [LARGE SCALE GENOMIC DNA]</scope>
</reference>
<evidence type="ECO:0000256" key="1">
    <source>
        <dbReference type="SAM" id="Phobius"/>
    </source>
</evidence>
<keyword evidence="1" id="KW-1133">Transmembrane helix</keyword>
<proteinExistence type="predicted"/>
<evidence type="ECO:0000313" key="2">
    <source>
        <dbReference type="EMBL" id="GBN13977.1"/>
    </source>
</evidence>
<protein>
    <submittedName>
        <fullName evidence="2">Uncharacterized protein</fullName>
    </submittedName>
</protein>